<evidence type="ECO:0000256" key="2">
    <source>
        <dbReference type="SAM" id="MobiDB-lite"/>
    </source>
</evidence>
<keyword evidence="3" id="KW-1133">Transmembrane helix</keyword>
<keyword evidence="3" id="KW-0472">Membrane</keyword>
<feature type="coiled-coil region" evidence="1">
    <location>
        <begin position="123"/>
        <end position="273"/>
    </location>
</feature>
<comment type="caution">
    <text evidence="4">The sequence shown here is derived from an EMBL/GenBank/DDBJ whole genome shotgun (WGS) entry which is preliminary data.</text>
</comment>
<dbReference type="EMBL" id="JAVRRJ010000001">
    <property type="protein sequence ID" value="KAK5090418.1"/>
    <property type="molecule type" value="Genomic_DNA"/>
</dbReference>
<sequence length="350" mass="39688">MHALEDRRMSGSSLRNLKMFRQLCGEQSMQNVIMVSSGWDLLQMTGQERQGEAKEAELISNKDFWQPMISKGARLARFLNTKESAHSVISKLIPDPPIVLQIQHELVEDGKDLADTAAGVTVNEELAKLQAKYEHQLKEIREDMTTALKDKDEEMRGILDEERAKLERLRDEARRAQDSLRYAQRNAQRRHENELQDLRLALEESRKESMSQREKDQRALMELQASKIADKLEFNELVAQLRKQMQTLRREEQTAIETEIVQAEQELAAEEAALKPQKPNLDQKAKLAKKEKRKKRAFKLAMNVAGVVGSVTMSALGLGFLSGPLQGLIDFNGSKDEQAPAGDEPPAYEG</sequence>
<evidence type="ECO:0000256" key="1">
    <source>
        <dbReference type="SAM" id="Coils"/>
    </source>
</evidence>
<keyword evidence="5" id="KW-1185">Reference proteome</keyword>
<dbReference type="Proteomes" id="UP001309876">
    <property type="component" value="Unassembled WGS sequence"/>
</dbReference>
<gene>
    <name evidence="4" type="ORF">LTR05_000590</name>
</gene>
<name>A0AAN7T4R6_9EURO</name>
<keyword evidence="1" id="KW-0175">Coiled coil</keyword>
<feature type="region of interest" description="Disordered" evidence="2">
    <location>
        <begin position="331"/>
        <end position="350"/>
    </location>
</feature>
<keyword evidence="3" id="KW-0812">Transmembrane</keyword>
<evidence type="ECO:0000313" key="4">
    <source>
        <dbReference type="EMBL" id="KAK5090418.1"/>
    </source>
</evidence>
<reference evidence="4 5" key="1">
    <citation type="submission" date="2023-08" db="EMBL/GenBank/DDBJ databases">
        <title>Black Yeasts Isolated from many extreme environments.</title>
        <authorList>
            <person name="Coleine C."/>
            <person name="Stajich J.E."/>
            <person name="Selbmann L."/>
        </authorList>
    </citation>
    <scope>NUCLEOTIDE SEQUENCE [LARGE SCALE GENOMIC DNA]</scope>
    <source>
        <strain evidence="4 5">CCFEE 5910</strain>
    </source>
</reference>
<protein>
    <submittedName>
        <fullName evidence="4">Uncharacterized protein</fullName>
    </submittedName>
</protein>
<accession>A0AAN7T4R6</accession>
<dbReference type="Gene3D" id="3.40.50.300">
    <property type="entry name" value="P-loop containing nucleotide triphosphate hydrolases"/>
    <property type="match status" value="1"/>
</dbReference>
<evidence type="ECO:0000313" key="5">
    <source>
        <dbReference type="Proteomes" id="UP001309876"/>
    </source>
</evidence>
<organism evidence="4 5">
    <name type="scientific">Lithohypha guttulata</name>
    <dbReference type="NCBI Taxonomy" id="1690604"/>
    <lineage>
        <taxon>Eukaryota</taxon>
        <taxon>Fungi</taxon>
        <taxon>Dikarya</taxon>
        <taxon>Ascomycota</taxon>
        <taxon>Pezizomycotina</taxon>
        <taxon>Eurotiomycetes</taxon>
        <taxon>Chaetothyriomycetidae</taxon>
        <taxon>Chaetothyriales</taxon>
        <taxon>Trichomeriaceae</taxon>
        <taxon>Lithohypha</taxon>
    </lineage>
</organism>
<feature type="transmembrane region" description="Helical" evidence="3">
    <location>
        <begin position="300"/>
        <end position="321"/>
    </location>
</feature>
<dbReference type="InterPro" id="IPR027417">
    <property type="entry name" value="P-loop_NTPase"/>
</dbReference>
<evidence type="ECO:0000256" key="3">
    <source>
        <dbReference type="SAM" id="Phobius"/>
    </source>
</evidence>
<proteinExistence type="predicted"/>
<dbReference type="AlphaFoldDB" id="A0AAN7T4R6"/>